<evidence type="ECO:0000313" key="3">
    <source>
        <dbReference type="RefSeq" id="XP_055893011.1"/>
    </source>
</evidence>
<keyword evidence="1" id="KW-0732">Signal</keyword>
<dbReference type="RefSeq" id="XP_055893018.1">
    <property type="nucleotide sequence ID" value="XM_056037043.1"/>
</dbReference>
<evidence type="ECO:0000313" key="4">
    <source>
        <dbReference type="RefSeq" id="XP_055893018.1"/>
    </source>
</evidence>
<dbReference type="RefSeq" id="XP_055893011.1">
    <property type="nucleotide sequence ID" value="XM_056037036.1"/>
</dbReference>
<dbReference type="Proteomes" id="UP001165740">
    <property type="component" value="Chromosome 1"/>
</dbReference>
<evidence type="ECO:0000313" key="2">
    <source>
        <dbReference type="Proteomes" id="UP001165740"/>
    </source>
</evidence>
<dbReference type="OrthoDB" id="6110938at2759"/>
<keyword evidence="2" id="KW-1185">Reference proteome</keyword>
<dbReference type="OMA" id="MERYDCR"/>
<sequence length="171" mass="19912">METYESLMTQPKGLLKCLLLWTCLLLTSCVDVTYGLKCWHCIAENCHLNPYDYDQAESRACLPGQTCQKVVFEMYDDKDRYTYRSTVRSCADQCLPQDDFDNCTDVLHQTRGCVQRVCCDDDDMCNSASRSAPWADANILNEYLFPSWISCQQYTWTSWLLSVNFVYRMFV</sequence>
<organism evidence="2 4">
    <name type="scientific">Biomphalaria glabrata</name>
    <name type="common">Bloodfluke planorb</name>
    <name type="synonym">Freshwater snail</name>
    <dbReference type="NCBI Taxonomy" id="6526"/>
    <lineage>
        <taxon>Eukaryota</taxon>
        <taxon>Metazoa</taxon>
        <taxon>Spiralia</taxon>
        <taxon>Lophotrochozoa</taxon>
        <taxon>Mollusca</taxon>
        <taxon>Gastropoda</taxon>
        <taxon>Heterobranchia</taxon>
        <taxon>Euthyneura</taxon>
        <taxon>Panpulmonata</taxon>
        <taxon>Hygrophila</taxon>
        <taxon>Lymnaeoidea</taxon>
        <taxon>Planorbidae</taxon>
        <taxon>Biomphalaria</taxon>
    </lineage>
</organism>
<dbReference type="GeneID" id="106072402"/>
<dbReference type="AlphaFoldDB" id="A0A9W3B0P9"/>
<gene>
    <name evidence="3 4" type="primary">LOC106072402</name>
</gene>
<feature type="chain" id="PRO_5044702939" evidence="1">
    <location>
        <begin position="30"/>
        <end position="171"/>
    </location>
</feature>
<proteinExistence type="predicted"/>
<protein>
    <submittedName>
        <fullName evidence="3 4">Uncharacterized protein LOC106072402</fullName>
    </submittedName>
</protein>
<feature type="signal peptide" evidence="1">
    <location>
        <begin position="1"/>
        <end position="29"/>
    </location>
</feature>
<reference evidence="3 4" key="1">
    <citation type="submission" date="2025-04" db="UniProtKB">
        <authorList>
            <consortium name="RefSeq"/>
        </authorList>
    </citation>
    <scope>IDENTIFICATION</scope>
</reference>
<accession>A0A9W3B0P9</accession>
<name>A0A9W3B0P9_BIOGL</name>
<evidence type="ECO:0000256" key="1">
    <source>
        <dbReference type="SAM" id="SignalP"/>
    </source>
</evidence>